<feature type="transmembrane region" description="Helical" evidence="1">
    <location>
        <begin position="16"/>
        <end position="35"/>
    </location>
</feature>
<feature type="transmembrane region" description="Helical" evidence="1">
    <location>
        <begin position="100"/>
        <end position="119"/>
    </location>
</feature>
<dbReference type="EMBL" id="JAKXMK010000017">
    <property type="protein sequence ID" value="MCH6168180.1"/>
    <property type="molecule type" value="Genomic_DNA"/>
</dbReference>
<keyword evidence="3" id="KW-1185">Reference proteome</keyword>
<accession>A0ABS9TI24</accession>
<reference evidence="2 3" key="1">
    <citation type="submission" date="2022-03" db="EMBL/GenBank/DDBJ databases">
        <title>Pseudonocardia alaer sp. nov., a novel actinomycete isolated from reed forest soil.</title>
        <authorList>
            <person name="Wang L."/>
        </authorList>
    </citation>
    <scope>NUCLEOTIDE SEQUENCE [LARGE SCALE GENOMIC DNA]</scope>
    <source>
        <strain evidence="2 3">Y-16303</strain>
    </source>
</reference>
<evidence type="ECO:0000313" key="3">
    <source>
        <dbReference type="Proteomes" id="UP001299970"/>
    </source>
</evidence>
<comment type="caution">
    <text evidence="2">The sequence shown here is derived from an EMBL/GenBank/DDBJ whole genome shotgun (WGS) entry which is preliminary data.</text>
</comment>
<keyword evidence="1" id="KW-1133">Transmembrane helix</keyword>
<keyword evidence="1" id="KW-0472">Membrane</keyword>
<sequence length="132" mass="13223">MSEPVKPGPPTTSDGAVLGLLVLDGVLLGALGLVLTPLYAGGVPVPVGVVLSVLIVPWLVFRAAEVDPRPSRAGAPLLAWVVAVAVLGLTGPGGDVMLPATWQSLLLVIGGIGAGLWALRSVLNSEHGRNGG</sequence>
<dbReference type="Proteomes" id="UP001299970">
    <property type="component" value="Unassembled WGS sequence"/>
</dbReference>
<name>A0ABS9TI24_9PSEU</name>
<evidence type="ECO:0008006" key="4">
    <source>
        <dbReference type="Google" id="ProtNLM"/>
    </source>
</evidence>
<proteinExistence type="predicted"/>
<gene>
    <name evidence="2" type="ORF">MMF94_21025</name>
</gene>
<feature type="transmembrane region" description="Helical" evidence="1">
    <location>
        <begin position="73"/>
        <end position="94"/>
    </location>
</feature>
<evidence type="ECO:0000256" key="1">
    <source>
        <dbReference type="SAM" id="Phobius"/>
    </source>
</evidence>
<evidence type="ECO:0000313" key="2">
    <source>
        <dbReference type="EMBL" id="MCH6168180.1"/>
    </source>
</evidence>
<protein>
    <recommendedName>
        <fullName evidence="4">Integral membrane protein</fullName>
    </recommendedName>
</protein>
<feature type="transmembrane region" description="Helical" evidence="1">
    <location>
        <begin position="41"/>
        <end position="61"/>
    </location>
</feature>
<organism evidence="2 3">
    <name type="scientific">Pseudonocardia alaniniphila</name>
    <dbReference type="NCBI Taxonomy" id="75291"/>
    <lineage>
        <taxon>Bacteria</taxon>
        <taxon>Bacillati</taxon>
        <taxon>Actinomycetota</taxon>
        <taxon>Actinomycetes</taxon>
        <taxon>Pseudonocardiales</taxon>
        <taxon>Pseudonocardiaceae</taxon>
        <taxon>Pseudonocardia</taxon>
    </lineage>
</organism>
<keyword evidence="1" id="KW-0812">Transmembrane</keyword>
<dbReference type="RefSeq" id="WP_241038820.1">
    <property type="nucleotide sequence ID" value="NZ_BAAAJF010000001.1"/>
</dbReference>